<protein>
    <submittedName>
        <fullName evidence="1">Uncharacterized protein</fullName>
    </submittedName>
</protein>
<organism evidence="1">
    <name type="scientific">Arundo donax</name>
    <name type="common">Giant reed</name>
    <name type="synonym">Donax arundinaceus</name>
    <dbReference type="NCBI Taxonomy" id="35708"/>
    <lineage>
        <taxon>Eukaryota</taxon>
        <taxon>Viridiplantae</taxon>
        <taxon>Streptophyta</taxon>
        <taxon>Embryophyta</taxon>
        <taxon>Tracheophyta</taxon>
        <taxon>Spermatophyta</taxon>
        <taxon>Magnoliopsida</taxon>
        <taxon>Liliopsida</taxon>
        <taxon>Poales</taxon>
        <taxon>Poaceae</taxon>
        <taxon>PACMAD clade</taxon>
        <taxon>Arundinoideae</taxon>
        <taxon>Arundineae</taxon>
        <taxon>Arundo</taxon>
    </lineage>
</organism>
<evidence type="ECO:0000313" key="1">
    <source>
        <dbReference type="EMBL" id="JAD60580.1"/>
    </source>
</evidence>
<dbReference type="AlphaFoldDB" id="A0A0A9BH87"/>
<dbReference type="EMBL" id="GBRH01237315">
    <property type="protein sequence ID" value="JAD60580.1"/>
    <property type="molecule type" value="Transcribed_RNA"/>
</dbReference>
<reference evidence="1" key="1">
    <citation type="submission" date="2014-09" db="EMBL/GenBank/DDBJ databases">
        <authorList>
            <person name="Magalhaes I.L.F."/>
            <person name="Oliveira U."/>
            <person name="Santos F.R."/>
            <person name="Vidigal T.H.D.A."/>
            <person name="Brescovit A.D."/>
            <person name="Santos A.J."/>
        </authorList>
    </citation>
    <scope>NUCLEOTIDE SEQUENCE</scope>
    <source>
        <tissue evidence="1">Shoot tissue taken approximately 20 cm above the soil surface</tissue>
    </source>
</reference>
<sequence length="77" mass="8359">MCRLYPSTSGRASSSRVNKLPKLLESFASKEVTTRPGKEHVAVPGLVGSSVSRVVFVLPRVHEISAPVAFPGWRDQP</sequence>
<proteinExistence type="predicted"/>
<reference evidence="1" key="2">
    <citation type="journal article" date="2015" name="Data Brief">
        <title>Shoot transcriptome of the giant reed, Arundo donax.</title>
        <authorList>
            <person name="Barrero R.A."/>
            <person name="Guerrero F.D."/>
            <person name="Moolhuijzen P."/>
            <person name="Goolsby J.A."/>
            <person name="Tidwell J."/>
            <person name="Bellgard S.E."/>
            <person name="Bellgard M.I."/>
        </authorList>
    </citation>
    <scope>NUCLEOTIDE SEQUENCE</scope>
    <source>
        <tissue evidence="1">Shoot tissue taken approximately 20 cm above the soil surface</tissue>
    </source>
</reference>
<name>A0A0A9BH87_ARUDO</name>
<accession>A0A0A9BH87</accession>